<feature type="compositionally biased region" description="Acidic residues" evidence="2">
    <location>
        <begin position="407"/>
        <end position="416"/>
    </location>
</feature>
<dbReference type="AlphaFoldDB" id="A0A812U6S5"/>
<reference evidence="4" key="1">
    <citation type="submission" date="2021-02" db="EMBL/GenBank/DDBJ databases">
        <authorList>
            <person name="Dougan E. K."/>
            <person name="Rhodes N."/>
            <person name="Thang M."/>
            <person name="Chan C."/>
        </authorList>
    </citation>
    <scope>NUCLEOTIDE SEQUENCE</scope>
</reference>
<evidence type="ECO:0000256" key="1">
    <source>
        <dbReference type="SAM" id="Coils"/>
    </source>
</evidence>
<gene>
    <name evidence="4" type="primary">COMT</name>
    <name evidence="4" type="ORF">SPIL2461_LOCUS14763</name>
</gene>
<keyword evidence="3" id="KW-0472">Membrane</keyword>
<evidence type="ECO:0000256" key="2">
    <source>
        <dbReference type="SAM" id="MobiDB-lite"/>
    </source>
</evidence>
<organism evidence="4 5">
    <name type="scientific">Symbiodinium pilosum</name>
    <name type="common">Dinoflagellate</name>
    <dbReference type="NCBI Taxonomy" id="2952"/>
    <lineage>
        <taxon>Eukaryota</taxon>
        <taxon>Sar</taxon>
        <taxon>Alveolata</taxon>
        <taxon>Dinophyceae</taxon>
        <taxon>Suessiales</taxon>
        <taxon>Symbiodiniaceae</taxon>
        <taxon>Symbiodinium</taxon>
    </lineage>
</organism>
<dbReference type="OrthoDB" id="445162at2759"/>
<dbReference type="Proteomes" id="UP000649617">
    <property type="component" value="Unassembled WGS sequence"/>
</dbReference>
<evidence type="ECO:0000256" key="3">
    <source>
        <dbReference type="SAM" id="Phobius"/>
    </source>
</evidence>
<protein>
    <submittedName>
        <fullName evidence="4">COMT protein</fullName>
    </submittedName>
</protein>
<feature type="region of interest" description="Disordered" evidence="2">
    <location>
        <begin position="362"/>
        <end position="418"/>
    </location>
</feature>
<sequence length="613" mass="66300">MVVVIGLPGKDDYAVGGTPSEASAPGEEFERLQQALQQNLEALQDLRAKLAPYQDSSRSGLLWRWADVVSVASRFREALRLPSKAQRALAVVPAAAATGNGAALSRRFSEVDLSDNIAEFTTISGLFLAAVIGLLGCGVAAAWHHFGWAAGLFAFGAANSVLLRNYSRLHLPHIRRRLEHRLKELSQQKDTLLKDVQQVQSASRKTGMVQVRAHIFLQSVNVIRNIDYLTRCIKTEVQRLSSDRNPRKAQLRRRLASSGLQLLLALLPHSPPQWQQEALGGENCIELASLLYARRRGLSAALASGILSSGYTESRKRLWLLFRMVHLSSAIPTEVQGKLSALVDSYLRPVLVERRVPTGYCQPLGPSASSHAMLEDSKRGGSDELGEEEQHSTKGASVSSAARSAESDEQTAESEDTFSFCASTASQSKISSTSCDRMGDTSKAVRKLFATRSDITQVLKRLPAQALMSPAGSTTQTDTILRDIFTSVAVGLPASLLPEGTGGKSQGSQSKARVALATGYQYSDRPYNLSRVQTTVNLKVAVPIQAGQTGGGPLEMAVQLCNLSDSEPSAVDALSAWSDLAGALPLRFNDSALRVRRRHLKKAKEALRSLPRG</sequence>
<feature type="compositionally biased region" description="Basic and acidic residues" evidence="2">
    <location>
        <begin position="373"/>
        <end position="392"/>
    </location>
</feature>
<evidence type="ECO:0000313" key="4">
    <source>
        <dbReference type="EMBL" id="CAE7555058.1"/>
    </source>
</evidence>
<keyword evidence="1" id="KW-0175">Coiled coil</keyword>
<feature type="transmembrane region" description="Helical" evidence="3">
    <location>
        <begin position="117"/>
        <end position="142"/>
    </location>
</feature>
<accession>A0A812U6S5</accession>
<proteinExistence type="predicted"/>
<keyword evidence="3" id="KW-1133">Transmembrane helix</keyword>
<comment type="caution">
    <text evidence="4">The sequence shown here is derived from an EMBL/GenBank/DDBJ whole genome shotgun (WGS) entry which is preliminary data.</text>
</comment>
<name>A0A812U6S5_SYMPI</name>
<dbReference type="EMBL" id="CAJNIZ010034747">
    <property type="protein sequence ID" value="CAE7555058.1"/>
    <property type="molecule type" value="Genomic_DNA"/>
</dbReference>
<evidence type="ECO:0000313" key="5">
    <source>
        <dbReference type="Proteomes" id="UP000649617"/>
    </source>
</evidence>
<feature type="coiled-coil region" evidence="1">
    <location>
        <begin position="175"/>
        <end position="202"/>
    </location>
</feature>
<keyword evidence="5" id="KW-1185">Reference proteome</keyword>
<keyword evidence="3" id="KW-0812">Transmembrane</keyword>